<keyword evidence="4" id="KW-1185">Reference proteome</keyword>
<name>A0A417XSD6_9ACTN</name>
<reference evidence="3 4" key="1">
    <citation type="submission" date="2018-09" db="EMBL/GenBank/DDBJ databases">
        <title>Genome sequencing of Nocardioides immobilis CCTCC AB 2017083 for comparison to Nocardioides silvaticus.</title>
        <authorList>
            <person name="Li C."/>
            <person name="Wang G."/>
        </authorList>
    </citation>
    <scope>NUCLEOTIDE SEQUENCE [LARGE SCALE GENOMIC DNA]</scope>
    <source>
        <strain evidence="3 4">CCTCC AB 2017083</strain>
    </source>
</reference>
<accession>A0A417XSD6</accession>
<evidence type="ECO:0000313" key="3">
    <source>
        <dbReference type="EMBL" id="RHW23352.1"/>
    </source>
</evidence>
<dbReference type="GO" id="GO:0003677">
    <property type="term" value="F:DNA binding"/>
    <property type="evidence" value="ECO:0007669"/>
    <property type="project" value="InterPro"/>
</dbReference>
<organism evidence="3 4">
    <name type="scientific">Nocardioides immobilis</name>
    <dbReference type="NCBI Taxonomy" id="2049295"/>
    <lineage>
        <taxon>Bacteria</taxon>
        <taxon>Bacillati</taxon>
        <taxon>Actinomycetota</taxon>
        <taxon>Actinomycetes</taxon>
        <taxon>Propionibacteriales</taxon>
        <taxon>Nocardioidaceae</taxon>
        <taxon>Nocardioides</taxon>
    </lineage>
</organism>
<dbReference type="PANTHER" id="PTHR35807">
    <property type="entry name" value="TRANSCRIPTIONAL REGULATOR REDD-RELATED"/>
    <property type="match status" value="1"/>
</dbReference>
<feature type="domain" description="Bacterial transcriptional activator" evidence="2">
    <location>
        <begin position="110"/>
        <end position="254"/>
    </location>
</feature>
<dbReference type="Proteomes" id="UP000283644">
    <property type="component" value="Unassembled WGS sequence"/>
</dbReference>
<dbReference type="AlphaFoldDB" id="A0A417XSD6"/>
<dbReference type="Gene3D" id="1.10.10.10">
    <property type="entry name" value="Winged helix-like DNA-binding domain superfamily/Winged helix DNA-binding domain"/>
    <property type="match status" value="1"/>
</dbReference>
<evidence type="ECO:0000256" key="1">
    <source>
        <dbReference type="SAM" id="Coils"/>
    </source>
</evidence>
<dbReference type="InterPro" id="IPR011990">
    <property type="entry name" value="TPR-like_helical_dom_sf"/>
</dbReference>
<dbReference type="GO" id="GO:0006355">
    <property type="term" value="P:regulation of DNA-templated transcription"/>
    <property type="evidence" value="ECO:0007669"/>
    <property type="project" value="InterPro"/>
</dbReference>
<dbReference type="InterPro" id="IPR005158">
    <property type="entry name" value="BTAD"/>
</dbReference>
<evidence type="ECO:0000313" key="4">
    <source>
        <dbReference type="Proteomes" id="UP000283644"/>
    </source>
</evidence>
<dbReference type="InterPro" id="IPR036388">
    <property type="entry name" value="WH-like_DNA-bd_sf"/>
</dbReference>
<dbReference type="SUPFAM" id="SSF46894">
    <property type="entry name" value="C-terminal effector domain of the bipartite response regulators"/>
    <property type="match status" value="1"/>
</dbReference>
<sequence length="297" mass="32867">MTAPADQRRLELQVHLLGTPWVGAGGARLRLSPSAATTLALLAMAPDDGVSRTRMATQMFADCPEPVARRRLSTALWRLRTELRDTVGRDVVDSASPSRVALLPDVDVRVDAREFRDRVTPVLRQPADAMTPDMAAVLESAAESYTGSLLETNYDDWVVFERDSLANLYLAVVDHLVQYHGQRHDAAKVATYAEKAVELEPLREDLHRHVMVAYHRAGRADLASRQFELCRLALLRELGADPMPETIALHTRIMIGDGSATAGDLASLVADLERARREVRELATIVERALDAVLRLH</sequence>
<dbReference type="SMART" id="SM01043">
    <property type="entry name" value="BTAD"/>
    <property type="match status" value="1"/>
</dbReference>
<evidence type="ECO:0000259" key="2">
    <source>
        <dbReference type="SMART" id="SM01043"/>
    </source>
</evidence>
<proteinExistence type="predicted"/>
<dbReference type="InterPro" id="IPR051677">
    <property type="entry name" value="AfsR-DnrI-RedD_regulator"/>
</dbReference>
<feature type="coiled-coil region" evidence="1">
    <location>
        <begin position="265"/>
        <end position="292"/>
    </location>
</feature>
<dbReference type="OrthoDB" id="3799178at2"/>
<dbReference type="InterPro" id="IPR016032">
    <property type="entry name" value="Sig_transdc_resp-reg_C-effctor"/>
</dbReference>
<dbReference type="EMBL" id="QXGH01000049">
    <property type="protein sequence ID" value="RHW23352.1"/>
    <property type="molecule type" value="Genomic_DNA"/>
</dbReference>
<protein>
    <recommendedName>
        <fullName evidence="2">Bacterial transcriptional activator domain-containing protein</fullName>
    </recommendedName>
</protein>
<comment type="caution">
    <text evidence="3">The sequence shown here is derived from an EMBL/GenBank/DDBJ whole genome shotgun (WGS) entry which is preliminary data.</text>
</comment>
<keyword evidence="1" id="KW-0175">Coiled coil</keyword>
<gene>
    <name evidence="3" type="ORF">D0Z08_30140</name>
</gene>
<dbReference type="Pfam" id="PF03704">
    <property type="entry name" value="BTAD"/>
    <property type="match status" value="1"/>
</dbReference>
<dbReference type="Gene3D" id="1.25.40.10">
    <property type="entry name" value="Tetratricopeptide repeat domain"/>
    <property type="match status" value="1"/>
</dbReference>
<dbReference type="SUPFAM" id="SSF48452">
    <property type="entry name" value="TPR-like"/>
    <property type="match status" value="1"/>
</dbReference>